<feature type="domain" description="Mce/MlaD" evidence="2">
    <location>
        <begin position="38"/>
        <end position="117"/>
    </location>
</feature>
<dbReference type="GO" id="GO:0005543">
    <property type="term" value="F:phospholipid binding"/>
    <property type="evidence" value="ECO:0007669"/>
    <property type="project" value="TreeGrafter"/>
</dbReference>
<keyword evidence="1" id="KW-1133">Transmembrane helix</keyword>
<dbReference type="InterPro" id="IPR052336">
    <property type="entry name" value="MlaD_Phospholipid_Transporter"/>
</dbReference>
<evidence type="ECO:0000313" key="4">
    <source>
        <dbReference type="Proteomes" id="UP000223759"/>
    </source>
</evidence>
<dbReference type="STRING" id="233100.SAMN05216526_0723"/>
<dbReference type="EMBL" id="FTPK01000001">
    <property type="protein sequence ID" value="SIT66928.1"/>
    <property type="molecule type" value="Genomic_DNA"/>
</dbReference>
<keyword evidence="1" id="KW-0812">Transmembrane</keyword>
<evidence type="ECO:0000256" key="1">
    <source>
        <dbReference type="SAM" id="Phobius"/>
    </source>
</evidence>
<organism evidence="3 4">
    <name type="scientific">Ectothiorhodosinus mongolicus</name>
    <dbReference type="NCBI Taxonomy" id="233100"/>
    <lineage>
        <taxon>Bacteria</taxon>
        <taxon>Pseudomonadati</taxon>
        <taxon>Pseudomonadota</taxon>
        <taxon>Gammaproteobacteria</taxon>
        <taxon>Chromatiales</taxon>
        <taxon>Ectothiorhodospiraceae</taxon>
        <taxon>Ectothiorhodosinus</taxon>
    </lineage>
</organism>
<keyword evidence="1" id="KW-0472">Membrane</keyword>
<keyword evidence="4" id="KW-1185">Reference proteome</keyword>
<dbReference type="InterPro" id="IPR030970">
    <property type="entry name" value="ABC_MlaD"/>
</dbReference>
<feature type="transmembrane region" description="Helical" evidence="1">
    <location>
        <begin position="6"/>
        <end position="26"/>
    </location>
</feature>
<dbReference type="InterPro" id="IPR003399">
    <property type="entry name" value="Mce/MlaD"/>
</dbReference>
<dbReference type="RefSeq" id="WP_076754985.1">
    <property type="nucleotide sequence ID" value="NZ_CP023018.1"/>
</dbReference>
<proteinExistence type="predicted"/>
<accession>A0A1R3VS75</accession>
<dbReference type="GO" id="GO:0005548">
    <property type="term" value="F:phospholipid transporter activity"/>
    <property type="evidence" value="ECO:0007669"/>
    <property type="project" value="TreeGrafter"/>
</dbReference>
<reference evidence="3 4" key="1">
    <citation type="submission" date="2017-01" db="EMBL/GenBank/DDBJ databases">
        <authorList>
            <person name="Mah S.A."/>
            <person name="Swanson W.J."/>
            <person name="Moy G.W."/>
            <person name="Vacquier V.D."/>
        </authorList>
    </citation>
    <scope>NUCLEOTIDE SEQUENCE [LARGE SCALE GENOMIC DNA]</scope>
    <source>
        <strain evidence="3 4">M9</strain>
    </source>
</reference>
<evidence type="ECO:0000259" key="2">
    <source>
        <dbReference type="Pfam" id="PF02470"/>
    </source>
</evidence>
<dbReference type="Proteomes" id="UP000223759">
    <property type="component" value="Unassembled WGS sequence"/>
</dbReference>
<dbReference type="OrthoDB" id="9788420at2"/>
<name>A0A1R3VS75_9GAMM</name>
<dbReference type="NCBIfam" id="TIGR04430">
    <property type="entry name" value="OM_asym_MlaD"/>
    <property type="match status" value="1"/>
</dbReference>
<protein>
    <submittedName>
        <fullName evidence="3">Phospholipid/cholesterol/gamma-HCH transport system substrate-binding protein</fullName>
    </submittedName>
</protein>
<dbReference type="AlphaFoldDB" id="A0A1R3VS75"/>
<dbReference type="Pfam" id="PF02470">
    <property type="entry name" value="MlaD"/>
    <property type="match status" value="1"/>
</dbReference>
<gene>
    <name evidence="3" type="ORF">SAMN05216526_0723</name>
</gene>
<dbReference type="PANTHER" id="PTHR33371:SF4">
    <property type="entry name" value="INTERMEMBRANE PHOSPHOLIPID TRANSPORT SYSTEM BINDING PROTEIN MLAD"/>
    <property type="match status" value="1"/>
</dbReference>
<sequence length="152" mass="16643">MSTRTLEIVVGLFVALGLAGLFFLAFQVSNITEHRNAQGYEVHGYFNNVGGLKVRAPVTMAGVRVGRVSDIRYDPERFQARVTLRINGQYDQLPADTQASIYTAGLLGEQYVSLEPGGEDAVLAQGDRLLFTQSAVILEELIGQFMVNMTSN</sequence>
<evidence type="ECO:0000313" key="3">
    <source>
        <dbReference type="EMBL" id="SIT66928.1"/>
    </source>
</evidence>
<dbReference type="PANTHER" id="PTHR33371">
    <property type="entry name" value="INTERMEMBRANE PHOSPHOLIPID TRANSPORT SYSTEM BINDING PROTEIN MLAD-RELATED"/>
    <property type="match status" value="1"/>
</dbReference>